<feature type="domain" description="Peptidase M48" evidence="7">
    <location>
        <begin position="203"/>
        <end position="345"/>
    </location>
</feature>
<dbReference type="Pfam" id="PF01435">
    <property type="entry name" value="Peptidase_M48"/>
    <property type="match status" value="1"/>
</dbReference>
<evidence type="ECO:0000313" key="9">
    <source>
        <dbReference type="Proteomes" id="UP000620266"/>
    </source>
</evidence>
<gene>
    <name evidence="8" type="ORF">GCM10007205_18970</name>
</gene>
<evidence type="ECO:0000256" key="3">
    <source>
        <dbReference type="ARBA" id="ARBA00022801"/>
    </source>
</evidence>
<dbReference type="Proteomes" id="UP000620266">
    <property type="component" value="Unassembled WGS sequence"/>
</dbReference>
<evidence type="ECO:0000256" key="5">
    <source>
        <dbReference type="ARBA" id="ARBA00023049"/>
    </source>
</evidence>
<keyword evidence="5 6" id="KW-0482">Metalloprotease</keyword>
<dbReference type="GO" id="GO:0016020">
    <property type="term" value="C:membrane"/>
    <property type="evidence" value="ECO:0007669"/>
    <property type="project" value="TreeGrafter"/>
</dbReference>
<dbReference type="InterPro" id="IPR001915">
    <property type="entry name" value="Peptidase_M48"/>
</dbReference>
<comment type="caution">
    <text evidence="8">The sequence shown here is derived from an EMBL/GenBank/DDBJ whole genome shotgun (WGS) entry which is preliminary data.</text>
</comment>
<dbReference type="RefSeq" id="WP_188395969.1">
    <property type="nucleotide sequence ID" value="NZ_BMCG01000003.1"/>
</dbReference>
<keyword evidence="3 6" id="KW-0378">Hydrolase</keyword>
<sequence>MQGLLHPFVSRLRRLPSRTTACLPLAALVLAGCSTVSLDTPRTSGPAAGTPPAESQQLQTLRLITTQQERLYNVSAPLLVDNAELCRNNARKLIGFTAKTRYSYSEDYVDAATTLGLEERLQITGVLKNSGAARAGVQRGDVLLTAENQAMPQGPNAERQAAAVLGPIVNSLSTVRLGLLRNGAPVNLNVPLTPACGFGIELGNVDNVNAYADGRRVLVTRGMLNFVRNDTELAYVLARELAHNALGHPSRQQMNATIGAVIDNMTRVNPDLSVLGGSAGIQPYPQDLDGAADTVALYMLARAGYSVDGAAAFWQRLANQYPASVTNGYTALHPATPARLIAIRKATADIKAKQASRRPLLP</sequence>
<dbReference type="PANTHER" id="PTHR22726:SF1">
    <property type="entry name" value="METALLOENDOPEPTIDASE OMA1, MITOCHONDRIAL"/>
    <property type="match status" value="1"/>
</dbReference>
<dbReference type="GO" id="GO:0051603">
    <property type="term" value="P:proteolysis involved in protein catabolic process"/>
    <property type="evidence" value="ECO:0007669"/>
    <property type="project" value="TreeGrafter"/>
</dbReference>
<name>A0A8J2UPT3_9BURK</name>
<protein>
    <recommendedName>
        <fullName evidence="7">Peptidase M48 domain-containing protein</fullName>
    </recommendedName>
</protein>
<evidence type="ECO:0000256" key="2">
    <source>
        <dbReference type="ARBA" id="ARBA00022723"/>
    </source>
</evidence>
<keyword evidence="1 6" id="KW-0645">Protease</keyword>
<evidence type="ECO:0000259" key="7">
    <source>
        <dbReference type="Pfam" id="PF01435"/>
    </source>
</evidence>
<dbReference type="SUPFAM" id="SSF50156">
    <property type="entry name" value="PDZ domain-like"/>
    <property type="match status" value="1"/>
</dbReference>
<dbReference type="AlphaFoldDB" id="A0A8J2UPT3"/>
<keyword evidence="2" id="KW-0479">Metal-binding</keyword>
<evidence type="ECO:0000256" key="1">
    <source>
        <dbReference type="ARBA" id="ARBA00022670"/>
    </source>
</evidence>
<organism evidence="8 9">
    <name type="scientific">Oxalicibacterium flavum</name>
    <dbReference type="NCBI Taxonomy" id="179467"/>
    <lineage>
        <taxon>Bacteria</taxon>
        <taxon>Pseudomonadati</taxon>
        <taxon>Pseudomonadota</taxon>
        <taxon>Betaproteobacteria</taxon>
        <taxon>Burkholderiales</taxon>
        <taxon>Oxalobacteraceae</taxon>
        <taxon>Oxalicibacterium</taxon>
    </lineage>
</organism>
<dbReference type="EMBL" id="BMCG01000003">
    <property type="protein sequence ID" value="GGC10064.1"/>
    <property type="molecule type" value="Genomic_DNA"/>
</dbReference>
<dbReference type="GO" id="GO:0046872">
    <property type="term" value="F:metal ion binding"/>
    <property type="evidence" value="ECO:0007669"/>
    <property type="project" value="UniProtKB-KW"/>
</dbReference>
<evidence type="ECO:0000256" key="6">
    <source>
        <dbReference type="RuleBase" id="RU003983"/>
    </source>
</evidence>
<proteinExistence type="inferred from homology"/>
<reference evidence="8" key="1">
    <citation type="journal article" date="2014" name="Int. J. Syst. Evol. Microbiol.">
        <title>Complete genome sequence of Corynebacterium casei LMG S-19264T (=DSM 44701T), isolated from a smear-ripened cheese.</title>
        <authorList>
            <consortium name="US DOE Joint Genome Institute (JGI-PGF)"/>
            <person name="Walter F."/>
            <person name="Albersmeier A."/>
            <person name="Kalinowski J."/>
            <person name="Ruckert C."/>
        </authorList>
    </citation>
    <scope>NUCLEOTIDE SEQUENCE</scope>
    <source>
        <strain evidence="8">CCM 7086</strain>
    </source>
</reference>
<dbReference type="InterPro" id="IPR036034">
    <property type="entry name" value="PDZ_sf"/>
</dbReference>
<evidence type="ECO:0000313" key="8">
    <source>
        <dbReference type="EMBL" id="GGC10064.1"/>
    </source>
</evidence>
<dbReference type="Gene3D" id="3.30.2010.10">
    <property type="entry name" value="Metalloproteases ('zincins'), catalytic domain"/>
    <property type="match status" value="1"/>
</dbReference>
<comment type="similarity">
    <text evidence="6">Belongs to the peptidase M48 family.</text>
</comment>
<evidence type="ECO:0000256" key="4">
    <source>
        <dbReference type="ARBA" id="ARBA00022833"/>
    </source>
</evidence>
<keyword evidence="9" id="KW-1185">Reference proteome</keyword>
<dbReference type="GO" id="GO:0004222">
    <property type="term" value="F:metalloendopeptidase activity"/>
    <property type="evidence" value="ECO:0007669"/>
    <property type="project" value="InterPro"/>
</dbReference>
<accession>A0A8J2UPT3</accession>
<dbReference type="Gene3D" id="2.30.42.10">
    <property type="match status" value="1"/>
</dbReference>
<comment type="cofactor">
    <cofactor evidence="6">
        <name>Zn(2+)</name>
        <dbReference type="ChEBI" id="CHEBI:29105"/>
    </cofactor>
    <text evidence="6">Binds 1 zinc ion per subunit.</text>
</comment>
<reference evidence="8" key="2">
    <citation type="submission" date="2020-09" db="EMBL/GenBank/DDBJ databases">
        <authorList>
            <person name="Sun Q."/>
            <person name="Sedlacek I."/>
        </authorList>
    </citation>
    <scope>NUCLEOTIDE SEQUENCE</scope>
    <source>
        <strain evidence="8">CCM 7086</strain>
    </source>
</reference>
<dbReference type="CDD" id="cd07342">
    <property type="entry name" value="M48C_Oma1_like"/>
    <property type="match status" value="1"/>
</dbReference>
<dbReference type="InterPro" id="IPR051156">
    <property type="entry name" value="Mito/Outer_Membr_Metalloprot"/>
</dbReference>
<keyword evidence="4 6" id="KW-0862">Zinc</keyword>
<dbReference type="PANTHER" id="PTHR22726">
    <property type="entry name" value="METALLOENDOPEPTIDASE OMA1"/>
    <property type="match status" value="1"/>
</dbReference>